<dbReference type="RefSeq" id="WP_183854657.1">
    <property type="nucleotide sequence ID" value="NZ_JACHOO010000003.1"/>
</dbReference>
<evidence type="ECO:0000256" key="3">
    <source>
        <dbReference type="SAM" id="Phobius"/>
    </source>
</evidence>
<keyword evidence="3" id="KW-0812">Transmembrane</keyword>
<reference evidence="4 5" key="1">
    <citation type="submission" date="2020-08" db="EMBL/GenBank/DDBJ databases">
        <title>Genomic Encyclopedia of Type Strains, Phase IV (KMG-IV): sequencing the most valuable type-strain genomes for metagenomic binning, comparative biology and taxonomic classification.</title>
        <authorList>
            <person name="Goeker M."/>
        </authorList>
    </citation>
    <scope>NUCLEOTIDE SEQUENCE [LARGE SCALE GENOMIC DNA]</scope>
    <source>
        <strain evidence="4 5">DSM 16268</strain>
    </source>
</reference>
<name>A0A7W9CVW9_9HYPH</name>
<feature type="coiled-coil region" evidence="1">
    <location>
        <begin position="130"/>
        <end position="164"/>
    </location>
</feature>
<feature type="compositionally biased region" description="Pro residues" evidence="2">
    <location>
        <begin position="443"/>
        <end position="460"/>
    </location>
</feature>
<dbReference type="AlphaFoldDB" id="A0A7W9CVW9"/>
<accession>A0A7W9CVW9</accession>
<feature type="region of interest" description="Disordered" evidence="2">
    <location>
        <begin position="439"/>
        <end position="462"/>
    </location>
</feature>
<organism evidence="4 5">
    <name type="scientific">Prosthecomicrobium pneumaticum</name>
    <dbReference type="NCBI Taxonomy" id="81895"/>
    <lineage>
        <taxon>Bacteria</taxon>
        <taxon>Pseudomonadati</taxon>
        <taxon>Pseudomonadota</taxon>
        <taxon>Alphaproteobacteria</taxon>
        <taxon>Hyphomicrobiales</taxon>
        <taxon>Kaistiaceae</taxon>
        <taxon>Prosthecomicrobium</taxon>
    </lineage>
</organism>
<keyword evidence="1" id="KW-0175">Coiled coil</keyword>
<feature type="coiled-coil region" evidence="1">
    <location>
        <begin position="270"/>
        <end position="304"/>
    </location>
</feature>
<evidence type="ECO:0000256" key="1">
    <source>
        <dbReference type="SAM" id="Coils"/>
    </source>
</evidence>
<evidence type="ECO:0000256" key="2">
    <source>
        <dbReference type="SAM" id="MobiDB-lite"/>
    </source>
</evidence>
<gene>
    <name evidence="4" type="ORF">GGQ63_001713</name>
</gene>
<evidence type="ECO:0000313" key="4">
    <source>
        <dbReference type="EMBL" id="MBB5752659.1"/>
    </source>
</evidence>
<evidence type="ECO:0000313" key="5">
    <source>
        <dbReference type="Proteomes" id="UP000523821"/>
    </source>
</evidence>
<keyword evidence="5" id="KW-1185">Reference proteome</keyword>
<feature type="compositionally biased region" description="Low complexity" evidence="2">
    <location>
        <begin position="377"/>
        <end position="389"/>
    </location>
</feature>
<keyword evidence="3" id="KW-1133">Transmembrane helix</keyword>
<comment type="caution">
    <text evidence="4">The sequence shown here is derived from an EMBL/GenBank/DDBJ whole genome shotgun (WGS) entry which is preliminary data.</text>
</comment>
<sequence length="480" mass="50013">MIEAVMYFALGVLSAGLVGLVLMPPFWRRALRLARRDMERSLPMTPDEIAAEKDQIRVGHALAIRRLETTLERLEAKTAEQTVELNRRRDLIHRLAEAHGGSADDLFAIERREAALAAALAARDQQIAALEAASAELVDKSKALLAAEARIETLAGEAEAHRLERIASETELGNLRDAMAAAKTGATGESVRRAELETELSTLRTTVALERQRATAREARLAAAEAELARLAPEAARRAGEIAVLKTDLAAAQLAAERAALQPADDEEGGDNLGKAMDALRAEKDALEARVEALEAETARLETALSAVPPAAPSALDETRAAALRDKLDAIAAAVLRLAGPMPDGGSPPIPEAPSVGDPKDGAGREPPGGASEPSRVAVPIAAPAALPASVPPPPIASTPPVTRALPDTGPAEADAYARLEAALVETIAATAAPLPARAALPPRAPEPAVGPLPDRPFPPGTTLMERVRALSATAGPPSP</sequence>
<feature type="region of interest" description="Disordered" evidence="2">
    <location>
        <begin position="342"/>
        <end position="410"/>
    </location>
</feature>
<proteinExistence type="predicted"/>
<dbReference type="EMBL" id="JACHOO010000003">
    <property type="protein sequence ID" value="MBB5752659.1"/>
    <property type="molecule type" value="Genomic_DNA"/>
</dbReference>
<feature type="transmembrane region" description="Helical" evidence="3">
    <location>
        <begin position="6"/>
        <end position="27"/>
    </location>
</feature>
<feature type="coiled-coil region" evidence="1">
    <location>
        <begin position="193"/>
        <end position="229"/>
    </location>
</feature>
<dbReference type="Proteomes" id="UP000523821">
    <property type="component" value="Unassembled WGS sequence"/>
</dbReference>
<protein>
    <submittedName>
        <fullName evidence="4">Uncharacterized protein</fullName>
    </submittedName>
</protein>
<keyword evidence="3" id="KW-0472">Membrane</keyword>